<evidence type="ECO:0000313" key="2">
    <source>
        <dbReference type="Proteomes" id="UP000005566"/>
    </source>
</evidence>
<dbReference type="STRING" id="1086011.HJ01_02393"/>
<proteinExistence type="predicted"/>
<dbReference type="EMBL" id="AHKF01000018">
    <property type="protein sequence ID" value="EIA08671.1"/>
    <property type="molecule type" value="Genomic_DNA"/>
</dbReference>
<accession>H7FSW2</accession>
<dbReference type="AlphaFoldDB" id="H7FSW2"/>
<protein>
    <submittedName>
        <fullName evidence="1">Uncharacterized protein</fullName>
    </submittedName>
</protein>
<keyword evidence="2" id="KW-1185">Reference proteome</keyword>
<dbReference type="OrthoDB" id="489287at2"/>
<dbReference type="PATRIC" id="fig|1086011.3.peg.2342"/>
<organism evidence="1 2">
    <name type="scientific">Flavobacterium frigoris (strain PS1)</name>
    <dbReference type="NCBI Taxonomy" id="1086011"/>
    <lineage>
        <taxon>Bacteria</taxon>
        <taxon>Pseudomonadati</taxon>
        <taxon>Bacteroidota</taxon>
        <taxon>Flavobacteriia</taxon>
        <taxon>Flavobacteriales</taxon>
        <taxon>Flavobacteriaceae</taxon>
        <taxon>Flavobacterium</taxon>
    </lineage>
</organism>
<dbReference type="eggNOG" id="COG1403">
    <property type="taxonomic scope" value="Bacteria"/>
</dbReference>
<reference evidence="1 2" key="1">
    <citation type="journal article" date="2014" name="Acta Crystallogr. D">
        <title>Structure-based characterization and antifreeze properties of a hyperactive ice-binding protein from the Antarctic bacterium Flavobacterium frigoris PS1.</title>
        <authorList>
            <person name="Do H."/>
            <person name="Kim S.J."/>
            <person name="Kim H.J."/>
            <person name="Lee J.H."/>
        </authorList>
    </citation>
    <scope>NUCLEOTIDE SEQUENCE [LARGE SCALE GENOMIC DNA]</scope>
    <source>
        <strain evidence="1 2">PS1</strain>
    </source>
</reference>
<dbReference type="Gene3D" id="1.10.30.50">
    <property type="match status" value="1"/>
</dbReference>
<dbReference type="Proteomes" id="UP000005566">
    <property type="component" value="Unassembled WGS sequence"/>
</dbReference>
<evidence type="ECO:0000313" key="1">
    <source>
        <dbReference type="EMBL" id="EIA08671.1"/>
    </source>
</evidence>
<dbReference type="RefSeq" id="WP_007138570.1">
    <property type="nucleotide sequence ID" value="NZ_AHKF01000018.1"/>
</dbReference>
<sequence length="342" mass="39897">MSTKFQINDPSLESQWRAIILFGKNSATYKFAFAKSLLEIIEKEKTTISLDELAIPFSKNIVNHLRISDKQGNSQSSQFLNSCRQFIKDEVTESSLIETTIKLGFVNVVDAFQNVNGDVIPNPFYEKNYVGGKKEIIITDNLLKLKEMFQYQNFEQEVEARWNLVETAWNLKINPNLLEVKYDEDKSLFFIENDFMRRYDITSVRDSLNGYQKGKCFYSSQDISILKKDSNICQVDHFLPHINKLAHSKNDANINGVWNLVLADRSVNSIKSARIPERRFLERLFNRNEFYIESKHPLAETIINQTGRNKEQRRLFLEKQYNIALSNSIHTWKPENELIGNF</sequence>
<name>H7FSW2_FLAFP</name>
<gene>
    <name evidence="1" type="ORF">HJ01_02393</name>
</gene>
<comment type="caution">
    <text evidence="1">The sequence shown here is derived from an EMBL/GenBank/DDBJ whole genome shotgun (WGS) entry which is preliminary data.</text>
</comment>